<dbReference type="EMBL" id="JAVIJF010000041">
    <property type="protein sequence ID" value="MDX8529196.1"/>
    <property type="molecule type" value="Genomic_DNA"/>
</dbReference>
<dbReference type="InterPro" id="IPR006059">
    <property type="entry name" value="SBP"/>
</dbReference>
<dbReference type="PANTHER" id="PTHR30006:SF2">
    <property type="entry name" value="ABC TRANSPORTER SUBSTRATE-BINDING PROTEIN"/>
    <property type="match status" value="1"/>
</dbReference>
<dbReference type="InterPro" id="IPR001188">
    <property type="entry name" value="Sperm_putr-bd"/>
</dbReference>
<name>A0ABU4ZZ42_9HYPH</name>
<dbReference type="Pfam" id="PF13416">
    <property type="entry name" value="SBP_bac_8"/>
    <property type="match status" value="1"/>
</dbReference>
<reference evidence="4 5" key="1">
    <citation type="submission" date="2023-08" db="EMBL/GenBank/DDBJ databases">
        <title>Implementing the SeqCode for naming new Mesorhizobium species isolated from Vachellia karroo root nodules.</title>
        <authorList>
            <person name="Van Lill M."/>
        </authorList>
    </citation>
    <scope>NUCLEOTIDE SEQUENCE [LARGE SCALE GENOMIC DNA]</scope>
    <source>
        <strain evidence="4 5">MSK 1335</strain>
    </source>
</reference>
<protein>
    <submittedName>
        <fullName evidence="4">ABC transporter substrate-binding protein</fullName>
    </submittedName>
</protein>
<feature type="signal peptide" evidence="3">
    <location>
        <begin position="1"/>
        <end position="21"/>
    </location>
</feature>
<keyword evidence="5" id="KW-1185">Reference proteome</keyword>
<evidence type="ECO:0000256" key="3">
    <source>
        <dbReference type="SAM" id="SignalP"/>
    </source>
</evidence>
<dbReference type="SUPFAM" id="SSF53850">
    <property type="entry name" value="Periplasmic binding protein-like II"/>
    <property type="match status" value="1"/>
</dbReference>
<evidence type="ECO:0000256" key="2">
    <source>
        <dbReference type="ARBA" id="ARBA00022764"/>
    </source>
</evidence>
<dbReference type="RefSeq" id="WP_320237060.1">
    <property type="nucleotide sequence ID" value="NZ_JAVIJF010000041.1"/>
</dbReference>
<proteinExistence type="predicted"/>
<comment type="caution">
    <text evidence="4">The sequence shown here is derived from an EMBL/GenBank/DDBJ whole genome shotgun (WGS) entry which is preliminary data.</text>
</comment>
<dbReference type="Gene3D" id="3.40.190.10">
    <property type="entry name" value="Periplasmic binding protein-like II"/>
    <property type="match status" value="2"/>
</dbReference>
<dbReference type="CDD" id="cd13589">
    <property type="entry name" value="PBP2_polyamine_RpCGA009"/>
    <property type="match status" value="1"/>
</dbReference>
<dbReference type="PRINTS" id="PR00909">
    <property type="entry name" value="SPERMDNBNDNG"/>
</dbReference>
<feature type="chain" id="PRO_5047101779" evidence="3">
    <location>
        <begin position="22"/>
        <end position="349"/>
    </location>
</feature>
<evidence type="ECO:0000313" key="4">
    <source>
        <dbReference type="EMBL" id="MDX8529196.1"/>
    </source>
</evidence>
<evidence type="ECO:0000256" key="1">
    <source>
        <dbReference type="ARBA" id="ARBA00022729"/>
    </source>
</evidence>
<gene>
    <name evidence="4" type="ORF">RFM68_32665</name>
</gene>
<dbReference type="Proteomes" id="UP001276840">
    <property type="component" value="Unassembled WGS sequence"/>
</dbReference>
<keyword evidence="1 3" id="KW-0732">Signal</keyword>
<keyword evidence="2" id="KW-0574">Periplasm</keyword>
<dbReference type="PANTHER" id="PTHR30006">
    <property type="entry name" value="THIAMINE-BINDING PERIPLASMIC PROTEIN-RELATED"/>
    <property type="match status" value="1"/>
</dbReference>
<organism evidence="4 5">
    <name type="scientific">Mesorhizobium montanum</name>
    <dbReference type="NCBI Taxonomy" id="3072323"/>
    <lineage>
        <taxon>Bacteria</taxon>
        <taxon>Pseudomonadati</taxon>
        <taxon>Pseudomonadota</taxon>
        <taxon>Alphaproteobacteria</taxon>
        <taxon>Hyphomicrobiales</taxon>
        <taxon>Phyllobacteriaceae</taxon>
        <taxon>Mesorhizobium</taxon>
    </lineage>
</organism>
<evidence type="ECO:0000313" key="5">
    <source>
        <dbReference type="Proteomes" id="UP001276840"/>
    </source>
</evidence>
<accession>A0ABU4ZZ42</accession>
<sequence length="349" mass="37035">MPKIIKSKNIVLAAMSTLAGALPTAASAESIVVGSYGGSWGAAIKECVADPFTKETGISVSLEPNVSSVTLAKLRQQKDAPVFAATWLDGGVSELAQDVVENIDPAKIGGIGKILPKAIYRRADGSIYAIGTGYFSTGIAYNTSVIKTPPTSWWDLWKPEYAKQVIMPSPATSVGVPLIVHLATLLGGSAANVQPALAKLKELQVSSYFDASGMASNSYMTEESVIGAYYHATTWDLIDKGLPLAFVVPKEGAVGNDIRIHLVKGNKSPDAAIKFVAKAVSKEASECFAKKLSLGPARTDAVLDDKVKARLPWGKDGSADNLAVVNWNEVNPHRDEIIDQFNRTLGAKH</sequence>